<dbReference type="EMBL" id="CADEAL010000049">
    <property type="protein sequence ID" value="CAB1413311.1"/>
    <property type="molecule type" value="Genomic_DNA"/>
</dbReference>
<protein>
    <submittedName>
        <fullName evidence="1">Uncharacterized protein</fullName>
    </submittedName>
</protein>
<proteinExistence type="predicted"/>
<reference evidence="1" key="1">
    <citation type="submission" date="2020-03" db="EMBL/GenBank/DDBJ databases">
        <authorList>
            <person name="Weist P."/>
        </authorList>
    </citation>
    <scope>NUCLEOTIDE SEQUENCE</scope>
</reference>
<comment type="caution">
    <text evidence="1">The sequence shown here is derived from an EMBL/GenBank/DDBJ whole genome shotgun (WGS) entry which is preliminary data.</text>
</comment>
<gene>
    <name evidence="1" type="ORF">PLEPLA_LOCUS1011</name>
</gene>
<dbReference type="AlphaFoldDB" id="A0A9N7Y591"/>
<evidence type="ECO:0000313" key="2">
    <source>
        <dbReference type="Proteomes" id="UP001153269"/>
    </source>
</evidence>
<organism evidence="1 2">
    <name type="scientific">Pleuronectes platessa</name>
    <name type="common">European plaice</name>
    <dbReference type="NCBI Taxonomy" id="8262"/>
    <lineage>
        <taxon>Eukaryota</taxon>
        <taxon>Metazoa</taxon>
        <taxon>Chordata</taxon>
        <taxon>Craniata</taxon>
        <taxon>Vertebrata</taxon>
        <taxon>Euteleostomi</taxon>
        <taxon>Actinopterygii</taxon>
        <taxon>Neopterygii</taxon>
        <taxon>Teleostei</taxon>
        <taxon>Neoteleostei</taxon>
        <taxon>Acanthomorphata</taxon>
        <taxon>Carangaria</taxon>
        <taxon>Pleuronectiformes</taxon>
        <taxon>Pleuronectoidei</taxon>
        <taxon>Pleuronectidae</taxon>
        <taxon>Pleuronectes</taxon>
    </lineage>
</organism>
<sequence length="240" mass="26874">MESYCRIVDFSSKRKPRTWFCESPELVSTDPDVRASITTRPLLLCSFSAPHILCVVQQERKRMDRRVGKVQRSPVVTSSVDVGTFLHEGLHIPSGLRINREELDSSSREGRKAAIFEPPLFGTWTHINVSSGTTLPPHAPKPLYGVVLKRPPSGGFQYDTGGPQGRLYGGKAPGPRSEPVQTMQNEHPGYERRHLLHHRGSESVQERGHRGHKSATRGRSTRFGFTYEENCVNSVNPCPH</sequence>
<accession>A0A9N7Y591</accession>
<name>A0A9N7Y591_PLEPL</name>
<dbReference type="Proteomes" id="UP001153269">
    <property type="component" value="Unassembled WGS sequence"/>
</dbReference>
<keyword evidence="2" id="KW-1185">Reference proteome</keyword>
<evidence type="ECO:0000313" key="1">
    <source>
        <dbReference type="EMBL" id="CAB1413311.1"/>
    </source>
</evidence>